<name>A0A537J2S0_9BACT</name>
<dbReference type="GO" id="GO:0004497">
    <property type="term" value="F:monooxygenase activity"/>
    <property type="evidence" value="ECO:0007669"/>
    <property type="project" value="UniProtKB-KW"/>
</dbReference>
<reference evidence="4 5" key="1">
    <citation type="journal article" date="2019" name="Nat. Microbiol.">
        <title>Mediterranean grassland soil C-N compound turnover is dependent on rainfall and depth, and is mediated by genomically divergent microorganisms.</title>
        <authorList>
            <person name="Diamond S."/>
            <person name="Andeer P.F."/>
            <person name="Li Z."/>
            <person name="Crits-Christoph A."/>
            <person name="Burstein D."/>
            <person name="Anantharaman K."/>
            <person name="Lane K.R."/>
            <person name="Thomas B.C."/>
            <person name="Pan C."/>
            <person name="Northen T.R."/>
            <person name="Banfield J.F."/>
        </authorList>
    </citation>
    <scope>NUCLEOTIDE SEQUENCE [LARGE SCALE GENOMIC DNA]</scope>
    <source>
        <strain evidence="4">NP_7</strain>
    </source>
</reference>
<comment type="caution">
    <text evidence="4">The sequence shown here is derived from an EMBL/GenBank/DDBJ whole genome shotgun (WGS) entry which is preliminary data.</text>
</comment>
<gene>
    <name evidence="4" type="ORF">E6H04_13455</name>
</gene>
<keyword evidence="1" id="KW-0560">Oxidoreductase</keyword>
<sequence>MKISAFHLMPHRELPPDFEKRYESVWVTPPWWELADARRVGQYYNWTLDELLYAARSGLDGVCTNEHHQNAYGFMPSPNLMGSVLAKLTTGMNVAIVQMGATLPTSNPPIRVAEEYAMLDCISGGRLVAGLPLGSPMDVNLCYGITPMEHRERYREAFALTLKAWQAREIFPWNGRYYQLANVNLWPRPIQRPHPPVWVPGSGSISTFDFAVENDVCYCFLSYAGARSARTMMDRYWEVVSERGRDANPYRAGFLQLVAVSETDTRAEEEYARHVEYFYHKCLHVPAQWFSPPGNQDYRSLVATTSNPVRRAENPKTLRYRDFVEKGYVIAGSPATVRDRLKEEVIRGLRVGNLMVLLQIGSMPHELALKNIDLFAREVLPHLRDSWADDGWVNHWWPEGLRGSAPQRAAVGRST</sequence>
<proteinExistence type="predicted"/>
<dbReference type="Pfam" id="PF00296">
    <property type="entry name" value="Bac_luciferase"/>
    <property type="match status" value="1"/>
</dbReference>
<evidence type="ECO:0000313" key="4">
    <source>
        <dbReference type="EMBL" id="TMI77861.1"/>
    </source>
</evidence>
<evidence type="ECO:0000313" key="5">
    <source>
        <dbReference type="Proteomes" id="UP000320048"/>
    </source>
</evidence>
<organism evidence="4 5">
    <name type="scientific">Candidatus Segetimicrobium genomatis</name>
    <dbReference type="NCBI Taxonomy" id="2569760"/>
    <lineage>
        <taxon>Bacteria</taxon>
        <taxon>Bacillati</taxon>
        <taxon>Candidatus Sysuimicrobiota</taxon>
        <taxon>Candidatus Sysuimicrobiia</taxon>
        <taxon>Candidatus Sysuimicrobiales</taxon>
        <taxon>Candidatus Segetimicrobiaceae</taxon>
        <taxon>Candidatus Segetimicrobium</taxon>
    </lineage>
</organism>
<dbReference type="GO" id="GO:0016705">
    <property type="term" value="F:oxidoreductase activity, acting on paired donors, with incorporation or reduction of molecular oxygen"/>
    <property type="evidence" value="ECO:0007669"/>
    <property type="project" value="InterPro"/>
</dbReference>
<feature type="domain" description="Luciferase-like" evidence="3">
    <location>
        <begin position="47"/>
        <end position="345"/>
    </location>
</feature>
<dbReference type="Proteomes" id="UP000320048">
    <property type="component" value="Unassembled WGS sequence"/>
</dbReference>
<dbReference type="InterPro" id="IPR036661">
    <property type="entry name" value="Luciferase-like_sf"/>
</dbReference>
<dbReference type="PANTHER" id="PTHR30137:SF8">
    <property type="entry name" value="BLR5498 PROTEIN"/>
    <property type="match status" value="1"/>
</dbReference>
<dbReference type="InterPro" id="IPR011251">
    <property type="entry name" value="Luciferase-like_dom"/>
</dbReference>
<evidence type="ECO:0000259" key="3">
    <source>
        <dbReference type="Pfam" id="PF00296"/>
    </source>
</evidence>
<accession>A0A537J2S0</accession>
<evidence type="ECO:0000256" key="2">
    <source>
        <dbReference type="ARBA" id="ARBA00023033"/>
    </source>
</evidence>
<dbReference type="InterPro" id="IPR050766">
    <property type="entry name" value="Bact_Lucif_Oxidored"/>
</dbReference>
<keyword evidence="2" id="KW-0503">Monooxygenase</keyword>
<dbReference type="EMBL" id="VBAO01000422">
    <property type="protein sequence ID" value="TMI77861.1"/>
    <property type="molecule type" value="Genomic_DNA"/>
</dbReference>
<dbReference type="GO" id="GO:0005829">
    <property type="term" value="C:cytosol"/>
    <property type="evidence" value="ECO:0007669"/>
    <property type="project" value="TreeGrafter"/>
</dbReference>
<dbReference type="Gene3D" id="3.20.20.30">
    <property type="entry name" value="Luciferase-like domain"/>
    <property type="match status" value="1"/>
</dbReference>
<evidence type="ECO:0000256" key="1">
    <source>
        <dbReference type="ARBA" id="ARBA00023002"/>
    </source>
</evidence>
<protein>
    <submittedName>
        <fullName evidence="4">LLM class flavin-dependent oxidoreductase</fullName>
    </submittedName>
</protein>
<dbReference type="SUPFAM" id="SSF51679">
    <property type="entry name" value="Bacterial luciferase-like"/>
    <property type="match status" value="1"/>
</dbReference>
<dbReference type="PANTHER" id="PTHR30137">
    <property type="entry name" value="LUCIFERASE-LIKE MONOOXYGENASE"/>
    <property type="match status" value="1"/>
</dbReference>
<dbReference type="AlphaFoldDB" id="A0A537J2S0"/>